<feature type="compositionally biased region" description="Basic and acidic residues" evidence="4">
    <location>
        <begin position="41"/>
        <end position="62"/>
    </location>
</feature>
<keyword evidence="2 3" id="KW-0067">ATP-binding</keyword>
<dbReference type="InterPro" id="IPR002543">
    <property type="entry name" value="FtsK_dom"/>
</dbReference>
<feature type="binding site" evidence="3">
    <location>
        <begin position="394"/>
        <end position="401"/>
    </location>
    <ligand>
        <name>ATP</name>
        <dbReference type="ChEBI" id="CHEBI:30616"/>
    </ligand>
</feature>
<evidence type="ECO:0000313" key="6">
    <source>
        <dbReference type="EMBL" id="NYE49018.1"/>
    </source>
</evidence>
<dbReference type="AlphaFoldDB" id="A0A852TYK9"/>
<protein>
    <recommendedName>
        <fullName evidence="5">FtsK domain-containing protein</fullName>
    </recommendedName>
</protein>
<dbReference type="Pfam" id="PF01580">
    <property type="entry name" value="FtsK_SpoIIIE"/>
    <property type="match status" value="1"/>
</dbReference>
<accession>A0A852TYK9</accession>
<gene>
    <name evidence="6" type="ORF">HDA32_004138</name>
</gene>
<evidence type="ECO:0000256" key="2">
    <source>
        <dbReference type="ARBA" id="ARBA00022840"/>
    </source>
</evidence>
<sequence length="933" mass="99771">MPSGEDPTRTPAALLRAVAEFAEKAAGLRDAADSLTRGAQRQRESRVADSERRHARDEAATRERMAAEFARARTAAQNAAEELLPEPSAPAGLLDAAEYVGLGIATHAGAGGRADQSVRVPAPVPLLDHGNLVIAGAWDDDVGGLVRSVVRQALERSGPGQVAIRGIDPGLRAVTSAFAPLAKVNEDLLPRPAGTGTDIEQSLAALVDDIRQTVDTFQGRRTTLGELRRQTGQPVGGYQLLVVCDYPQGFSEDAVRSLVSIMRQGPACGISTILQYDPRMRCGGTVDDQSDTLVELGNVVAATSGRFEPGWLPGWTIQPPPAADLAPAVTRIAERAKAAEAPHIDFLELQPRLPLMSDSSAERLVATIGREGHEPIEIVLGDDREQRHNILVSGAVGQGKSNLLMVLVHSLAMRYAPAELEMHLLDFKEGITLEPLGPRPGSRSWLPHARTVGLNSDREYGAAVLAHLVEEFDRRAALIRSYGDDLLKYRRADPSHVLPRIVTVIDEFQVLFEADDEITERALADLERLARKGRAYGMHLVLASQTLSGIISMLAKQDGIFAQFPVRLALKNSPSESRAVLDQENTEASRLRYRGEAVVNLESGSAEANRRATVAWADEARLRSLRERVCARVGDSVAVPVLFDGSAAQRISGAVGRLHELRGRQRAGRAARVALLGTAIDVGVPAVGFALTDDHGRHLAVVGAGDSRYSGAANGGGNQAVGAVQAAAVSLALQHPARDCEFVVLDLLPAETSDTLGVDALERTLTRLGAGVLRLGRTKVDPYLRKLPGMLEERQAGTPGSSLYVIGLGLDRLRLSREFDLSGGGAATPADGLHALLKHGPPVGAHLLAWWSSVRVMNEHVGLEAQDTIDGILGLRISGRDVQDLFGPLVTWNPRGPRGLLHDRTGGEPTTIVPFGPITEDDVRALTAEPWDA</sequence>
<evidence type="ECO:0000259" key="5">
    <source>
        <dbReference type="PROSITE" id="PS50901"/>
    </source>
</evidence>
<organism evidence="6 7">
    <name type="scientific">Spinactinospora alkalitolerans</name>
    <dbReference type="NCBI Taxonomy" id="687207"/>
    <lineage>
        <taxon>Bacteria</taxon>
        <taxon>Bacillati</taxon>
        <taxon>Actinomycetota</taxon>
        <taxon>Actinomycetes</taxon>
        <taxon>Streptosporangiales</taxon>
        <taxon>Nocardiopsidaceae</taxon>
        <taxon>Spinactinospora</taxon>
    </lineage>
</organism>
<dbReference type="InterPro" id="IPR050206">
    <property type="entry name" value="FtsK/SpoIIIE/SftA"/>
</dbReference>
<dbReference type="RefSeq" id="WP_179644750.1">
    <property type="nucleotide sequence ID" value="NZ_BAAAYY010000031.1"/>
</dbReference>
<dbReference type="PANTHER" id="PTHR22683:SF41">
    <property type="entry name" value="DNA TRANSLOCASE FTSK"/>
    <property type="match status" value="1"/>
</dbReference>
<evidence type="ECO:0000256" key="4">
    <source>
        <dbReference type="SAM" id="MobiDB-lite"/>
    </source>
</evidence>
<reference evidence="6 7" key="1">
    <citation type="submission" date="2020-07" db="EMBL/GenBank/DDBJ databases">
        <title>Sequencing the genomes of 1000 actinobacteria strains.</title>
        <authorList>
            <person name="Klenk H.-P."/>
        </authorList>
    </citation>
    <scope>NUCLEOTIDE SEQUENCE [LARGE SCALE GENOMIC DNA]</scope>
    <source>
        <strain evidence="6 7">CXB654</strain>
    </source>
</reference>
<dbReference type="EMBL" id="JACCCC010000001">
    <property type="protein sequence ID" value="NYE49018.1"/>
    <property type="molecule type" value="Genomic_DNA"/>
</dbReference>
<name>A0A852TYK9_9ACTN</name>
<dbReference type="SUPFAM" id="SSF52540">
    <property type="entry name" value="P-loop containing nucleoside triphosphate hydrolases"/>
    <property type="match status" value="1"/>
</dbReference>
<feature type="region of interest" description="Disordered" evidence="4">
    <location>
        <begin position="29"/>
        <end position="62"/>
    </location>
</feature>
<feature type="domain" description="FtsK" evidence="5">
    <location>
        <begin position="373"/>
        <end position="579"/>
    </location>
</feature>
<proteinExistence type="predicted"/>
<keyword evidence="7" id="KW-1185">Reference proteome</keyword>
<comment type="caution">
    <text evidence="6">The sequence shown here is derived from an EMBL/GenBank/DDBJ whole genome shotgun (WGS) entry which is preliminary data.</text>
</comment>
<dbReference type="GO" id="GO:0005524">
    <property type="term" value="F:ATP binding"/>
    <property type="evidence" value="ECO:0007669"/>
    <property type="project" value="UniProtKB-UniRule"/>
</dbReference>
<dbReference type="InterPro" id="IPR027417">
    <property type="entry name" value="P-loop_NTPase"/>
</dbReference>
<keyword evidence="1 3" id="KW-0547">Nucleotide-binding</keyword>
<dbReference type="Gene3D" id="3.40.50.300">
    <property type="entry name" value="P-loop containing nucleotide triphosphate hydrolases"/>
    <property type="match status" value="2"/>
</dbReference>
<dbReference type="GO" id="GO:0003677">
    <property type="term" value="F:DNA binding"/>
    <property type="evidence" value="ECO:0007669"/>
    <property type="project" value="InterPro"/>
</dbReference>
<dbReference type="PANTHER" id="PTHR22683">
    <property type="entry name" value="SPORULATION PROTEIN RELATED"/>
    <property type="match status" value="1"/>
</dbReference>
<evidence type="ECO:0000313" key="7">
    <source>
        <dbReference type="Proteomes" id="UP000589036"/>
    </source>
</evidence>
<dbReference type="PROSITE" id="PS50901">
    <property type="entry name" value="FTSK"/>
    <property type="match status" value="1"/>
</dbReference>
<evidence type="ECO:0000256" key="3">
    <source>
        <dbReference type="PROSITE-ProRule" id="PRU00289"/>
    </source>
</evidence>
<evidence type="ECO:0000256" key="1">
    <source>
        <dbReference type="ARBA" id="ARBA00022741"/>
    </source>
</evidence>
<dbReference type="Proteomes" id="UP000589036">
    <property type="component" value="Unassembled WGS sequence"/>
</dbReference>